<dbReference type="AlphaFoldDB" id="A0A9W9NXJ5"/>
<evidence type="ECO:0000256" key="1">
    <source>
        <dbReference type="ARBA" id="ARBA00004123"/>
    </source>
</evidence>
<feature type="domain" description="Xylanolytic transcriptional activator regulatory" evidence="5">
    <location>
        <begin position="228"/>
        <end position="302"/>
    </location>
</feature>
<reference evidence="6" key="1">
    <citation type="submission" date="2022-11" db="EMBL/GenBank/DDBJ databases">
        <authorList>
            <person name="Petersen C."/>
        </authorList>
    </citation>
    <scope>NUCLEOTIDE SEQUENCE</scope>
    <source>
        <strain evidence="6">IBT 19713</strain>
    </source>
</reference>
<proteinExistence type="predicted"/>
<comment type="caution">
    <text evidence="6">The sequence shown here is derived from an EMBL/GenBank/DDBJ whole genome shotgun (WGS) entry which is preliminary data.</text>
</comment>
<evidence type="ECO:0000256" key="4">
    <source>
        <dbReference type="ARBA" id="ARBA00023242"/>
    </source>
</evidence>
<dbReference type="OrthoDB" id="6612291at2759"/>
<dbReference type="InterPro" id="IPR007219">
    <property type="entry name" value="XnlR_reg_dom"/>
</dbReference>
<dbReference type="GO" id="GO:0008270">
    <property type="term" value="F:zinc ion binding"/>
    <property type="evidence" value="ECO:0007669"/>
    <property type="project" value="InterPro"/>
</dbReference>
<dbReference type="Proteomes" id="UP001150941">
    <property type="component" value="Unassembled WGS sequence"/>
</dbReference>
<dbReference type="RefSeq" id="XP_058329935.1">
    <property type="nucleotide sequence ID" value="XM_058477045.1"/>
</dbReference>
<dbReference type="PANTHER" id="PTHR31001:SF82">
    <property type="entry name" value="ZN(II)2CYS6 TRANSCRIPTION FACTOR (EUROFUNG)"/>
    <property type="match status" value="1"/>
</dbReference>
<keyword evidence="4" id="KW-0539">Nucleus</keyword>
<dbReference type="CDD" id="cd12148">
    <property type="entry name" value="fungal_TF_MHR"/>
    <property type="match status" value="1"/>
</dbReference>
<accession>A0A9W9NXJ5</accession>
<dbReference type="SMART" id="SM00906">
    <property type="entry name" value="Fungal_trans"/>
    <property type="match status" value="1"/>
</dbReference>
<dbReference type="EMBL" id="JAPQKS010000005">
    <property type="protein sequence ID" value="KAJ5226524.1"/>
    <property type="molecule type" value="Genomic_DNA"/>
</dbReference>
<protein>
    <recommendedName>
        <fullName evidence="5">Xylanolytic transcriptional activator regulatory domain-containing protein</fullName>
    </recommendedName>
</protein>
<dbReference type="GeneID" id="83204348"/>
<dbReference type="GO" id="GO:0005634">
    <property type="term" value="C:nucleus"/>
    <property type="evidence" value="ECO:0007669"/>
    <property type="project" value="UniProtKB-SubCell"/>
</dbReference>
<dbReference type="InterPro" id="IPR050613">
    <property type="entry name" value="Sec_Metabolite_Reg"/>
</dbReference>
<keyword evidence="3" id="KW-0804">Transcription</keyword>
<keyword evidence="2" id="KW-0805">Transcription regulation</keyword>
<evidence type="ECO:0000313" key="7">
    <source>
        <dbReference type="Proteomes" id="UP001150941"/>
    </source>
</evidence>
<organism evidence="6 7">
    <name type="scientific">Penicillium chermesinum</name>
    <dbReference type="NCBI Taxonomy" id="63820"/>
    <lineage>
        <taxon>Eukaryota</taxon>
        <taxon>Fungi</taxon>
        <taxon>Dikarya</taxon>
        <taxon>Ascomycota</taxon>
        <taxon>Pezizomycotina</taxon>
        <taxon>Eurotiomycetes</taxon>
        <taxon>Eurotiomycetidae</taxon>
        <taxon>Eurotiales</taxon>
        <taxon>Aspergillaceae</taxon>
        <taxon>Penicillium</taxon>
    </lineage>
</organism>
<evidence type="ECO:0000313" key="6">
    <source>
        <dbReference type="EMBL" id="KAJ5226524.1"/>
    </source>
</evidence>
<keyword evidence="7" id="KW-1185">Reference proteome</keyword>
<dbReference type="GO" id="GO:0003677">
    <property type="term" value="F:DNA binding"/>
    <property type="evidence" value="ECO:0007669"/>
    <property type="project" value="InterPro"/>
</dbReference>
<dbReference type="Pfam" id="PF04082">
    <property type="entry name" value="Fungal_trans"/>
    <property type="match status" value="1"/>
</dbReference>
<reference evidence="6" key="2">
    <citation type="journal article" date="2023" name="IMA Fungus">
        <title>Comparative genomic study of the Penicillium genus elucidates a diverse pangenome and 15 lateral gene transfer events.</title>
        <authorList>
            <person name="Petersen C."/>
            <person name="Sorensen T."/>
            <person name="Nielsen M.R."/>
            <person name="Sondergaard T.E."/>
            <person name="Sorensen J.L."/>
            <person name="Fitzpatrick D.A."/>
            <person name="Frisvad J.C."/>
            <person name="Nielsen K.L."/>
        </authorList>
    </citation>
    <scope>NUCLEOTIDE SEQUENCE</scope>
    <source>
        <strain evidence="6">IBT 19713</strain>
    </source>
</reference>
<sequence length="574" mass="63863">MQATLMDFNTSPTYQYAPSQRRLPWPSIASDAHHPGFRLPGLDASAGEIHAEHVAVVKEMLARLRRLDLIEKLLNEYYTHSPAALVPGPLVLPAVVALRTHMNDVSASAVATDDPTLPVAERIIQSTLADIHIDVDLAPSKFCESYAGKSLRLEAIGLLFALAGRSCLLSPGRDDWRDEFVNTMFRCSTCCLQLAREIAPQVNDPMVWLSYENLLLTMSIQGDASPNVWRRLGDLSTDVYALGVHRESTHAGKVPFYISECRRKMFASAYQVDKLICTFFDRPPRILRRYADCKMPLDLTDDEILVAADEVERVGLLLDSEGWSATARFTSSTWARLRYILGVFREEVLEFPFRPLTTENKAKLMQESFRKMPAGMERFTRPPQIYTPMLDIGNWSYISADIIEVIVQLGKSRDKAILLRHDFPYVVVNYGLPSAATLVAALQTITKSQRPAPLQNLSRSALIRSLVVFTSYLESIGDTGEAIHSTCVQAAQVISRTLDNMLDEPPSTSNTTPVVAGTSMFTDLQSALFSPSEFLQSGLDTSFPNFDLLNSNALDGVDLSGWLNDITWTNKFSG</sequence>
<gene>
    <name evidence="6" type="ORF">N7468_007749</name>
</gene>
<evidence type="ECO:0000256" key="2">
    <source>
        <dbReference type="ARBA" id="ARBA00023015"/>
    </source>
</evidence>
<name>A0A9W9NXJ5_9EURO</name>
<dbReference type="PANTHER" id="PTHR31001">
    <property type="entry name" value="UNCHARACTERIZED TRANSCRIPTIONAL REGULATORY PROTEIN"/>
    <property type="match status" value="1"/>
</dbReference>
<evidence type="ECO:0000259" key="5">
    <source>
        <dbReference type="SMART" id="SM00906"/>
    </source>
</evidence>
<evidence type="ECO:0000256" key="3">
    <source>
        <dbReference type="ARBA" id="ARBA00023163"/>
    </source>
</evidence>
<comment type="subcellular location">
    <subcellularLocation>
        <location evidence="1">Nucleus</location>
    </subcellularLocation>
</comment>
<dbReference type="GO" id="GO:0006351">
    <property type="term" value="P:DNA-templated transcription"/>
    <property type="evidence" value="ECO:0007669"/>
    <property type="project" value="InterPro"/>
</dbReference>